<evidence type="ECO:0000256" key="4">
    <source>
        <dbReference type="ARBA" id="ARBA00022448"/>
    </source>
</evidence>
<dbReference type="SUPFAM" id="SSF53850">
    <property type="entry name" value="Periplasmic binding protein-like II"/>
    <property type="match status" value="1"/>
</dbReference>
<comment type="similarity">
    <text evidence="2">Belongs to the bacterial solute-binding protein 1 family.</text>
</comment>
<name>A0A1I2PBD0_9GAMM</name>
<dbReference type="OrthoDB" id="8013425at2"/>
<dbReference type="EMBL" id="FOOU01000003">
    <property type="protein sequence ID" value="SFG10956.1"/>
    <property type="molecule type" value="Genomic_DNA"/>
</dbReference>
<dbReference type="Proteomes" id="UP000198623">
    <property type="component" value="Unassembled WGS sequence"/>
</dbReference>
<dbReference type="PANTHER" id="PTHR30006:SF3">
    <property type="entry name" value="THIAMINE-BINDING PERIPLASMIC PROTEIN"/>
    <property type="match status" value="1"/>
</dbReference>
<accession>A0A1I2PBD0</accession>
<dbReference type="NCBIfam" id="TIGR01254">
    <property type="entry name" value="sfuA"/>
    <property type="match status" value="1"/>
</dbReference>
<dbReference type="NCBIfam" id="TIGR01276">
    <property type="entry name" value="thiB"/>
    <property type="match status" value="1"/>
</dbReference>
<evidence type="ECO:0000256" key="3">
    <source>
        <dbReference type="ARBA" id="ARBA00019815"/>
    </source>
</evidence>
<evidence type="ECO:0000256" key="2">
    <source>
        <dbReference type="ARBA" id="ARBA00008520"/>
    </source>
</evidence>
<organism evidence="8 9">
    <name type="scientific">Neptunomonas qingdaonensis</name>
    <dbReference type="NCBI Taxonomy" id="1045558"/>
    <lineage>
        <taxon>Bacteria</taxon>
        <taxon>Pseudomonadati</taxon>
        <taxon>Pseudomonadota</taxon>
        <taxon>Gammaproteobacteria</taxon>
        <taxon>Oceanospirillales</taxon>
        <taxon>Oceanospirillaceae</taxon>
        <taxon>Neptunomonas</taxon>
    </lineage>
</organism>
<dbReference type="PANTHER" id="PTHR30006">
    <property type="entry name" value="THIAMINE-BINDING PERIPLASMIC PROTEIN-RELATED"/>
    <property type="match status" value="1"/>
</dbReference>
<gene>
    <name evidence="8" type="ORF">SAMN05216175_103262</name>
</gene>
<dbReference type="AlphaFoldDB" id="A0A1I2PBD0"/>
<dbReference type="GO" id="GO:0030288">
    <property type="term" value="C:outer membrane-bounded periplasmic space"/>
    <property type="evidence" value="ECO:0007669"/>
    <property type="project" value="InterPro"/>
</dbReference>
<evidence type="ECO:0000313" key="9">
    <source>
        <dbReference type="Proteomes" id="UP000198623"/>
    </source>
</evidence>
<dbReference type="RefSeq" id="WP_090725859.1">
    <property type="nucleotide sequence ID" value="NZ_FOOU01000003.1"/>
</dbReference>
<evidence type="ECO:0000256" key="6">
    <source>
        <dbReference type="ARBA" id="ARBA00022764"/>
    </source>
</evidence>
<dbReference type="CDD" id="cd13545">
    <property type="entry name" value="PBP2_TbpA"/>
    <property type="match status" value="1"/>
</dbReference>
<keyword evidence="9" id="KW-1185">Reference proteome</keyword>
<keyword evidence="4" id="KW-0813">Transport</keyword>
<evidence type="ECO:0000256" key="1">
    <source>
        <dbReference type="ARBA" id="ARBA00004418"/>
    </source>
</evidence>
<comment type="subcellular location">
    <subcellularLocation>
        <location evidence="1">Periplasm</location>
    </subcellularLocation>
</comment>
<dbReference type="STRING" id="1045558.SAMN05216175_103262"/>
<dbReference type="InterPro" id="IPR005967">
    <property type="entry name" value="ThiB"/>
</dbReference>
<keyword evidence="5 7" id="KW-0732">Signal</keyword>
<feature type="chain" id="PRO_5011761778" description="Thiamine-binding periplasmic protein" evidence="7">
    <location>
        <begin position="20"/>
        <end position="324"/>
    </location>
</feature>
<dbReference type="GO" id="GO:0030976">
    <property type="term" value="F:thiamine pyrophosphate binding"/>
    <property type="evidence" value="ECO:0007669"/>
    <property type="project" value="TreeGrafter"/>
</dbReference>
<dbReference type="Pfam" id="PF01547">
    <property type="entry name" value="SBP_bac_1"/>
    <property type="match status" value="1"/>
</dbReference>
<reference evidence="9" key="1">
    <citation type="submission" date="2016-10" db="EMBL/GenBank/DDBJ databases">
        <authorList>
            <person name="Varghese N."/>
            <person name="Submissions S."/>
        </authorList>
    </citation>
    <scope>NUCLEOTIDE SEQUENCE [LARGE SCALE GENOMIC DNA]</scope>
    <source>
        <strain evidence="9">CGMCC 1.10971</strain>
    </source>
</reference>
<evidence type="ECO:0000313" key="8">
    <source>
        <dbReference type="EMBL" id="SFG10956.1"/>
    </source>
</evidence>
<evidence type="ECO:0000256" key="5">
    <source>
        <dbReference type="ARBA" id="ARBA00022729"/>
    </source>
</evidence>
<protein>
    <recommendedName>
        <fullName evidence="3">Thiamine-binding periplasmic protein</fullName>
    </recommendedName>
</protein>
<dbReference type="GO" id="GO:0030975">
    <property type="term" value="F:thiamine binding"/>
    <property type="evidence" value="ECO:0007669"/>
    <property type="project" value="InterPro"/>
</dbReference>
<feature type="signal peptide" evidence="7">
    <location>
        <begin position="1"/>
        <end position="19"/>
    </location>
</feature>
<proteinExistence type="inferred from homology"/>
<keyword evidence="6" id="KW-0574">Periplasm</keyword>
<dbReference type="GO" id="GO:0015888">
    <property type="term" value="P:thiamine transport"/>
    <property type="evidence" value="ECO:0007669"/>
    <property type="project" value="InterPro"/>
</dbReference>
<dbReference type="Gene3D" id="3.40.190.10">
    <property type="entry name" value="Periplasmic binding protein-like II"/>
    <property type="match status" value="2"/>
</dbReference>
<dbReference type="InterPro" id="IPR006059">
    <property type="entry name" value="SBP"/>
</dbReference>
<sequence>MKKLFAPLAACVLATSAHAADLTVYTYDSFVSEWGPGPQLESAFEEQCQCDLEFIAVDDGISILNRLRIEKDKTKADVLLGLDDSLTEVTRRESLVQPHGVALDGLKAELQWQDQDFLPYDYGFFSFIYNTENIVDPVTSLRELIESDASVIYQDPRTSTPGQGLMLWVKAVYGNLAPAAWNQLATHTVTVTKGWWEAYSMFLEDDADYVLSYNTSPAYHVIAEEKNQYKAALFSEGHIAQIEVAAISRYTDNPELSKEFLSFLISPQAQTIIPVTNWMLPVVDNIELPEVFDHLIQPTRIGFTPKQVAQQRKVWLREWRSSAN</sequence>
<evidence type="ECO:0000256" key="7">
    <source>
        <dbReference type="SAM" id="SignalP"/>
    </source>
</evidence>
<dbReference type="InterPro" id="IPR005948">
    <property type="entry name" value="ThiB-like"/>
</dbReference>